<dbReference type="RefSeq" id="XP_014672770.1">
    <property type="nucleotide sequence ID" value="XM_014817284.1"/>
</dbReference>
<proteinExistence type="predicted"/>
<dbReference type="GeneID" id="106813210"/>
<keyword evidence="1" id="KW-0175">Coiled coil</keyword>
<accession>A0ABM1EKP9</accession>
<evidence type="ECO:0000256" key="2">
    <source>
        <dbReference type="SAM" id="MobiDB-lite"/>
    </source>
</evidence>
<evidence type="ECO:0000256" key="1">
    <source>
        <dbReference type="SAM" id="Coils"/>
    </source>
</evidence>
<evidence type="ECO:0000313" key="4">
    <source>
        <dbReference type="RefSeq" id="XP_014672770.1"/>
    </source>
</evidence>
<name>A0ABM1EKP9_PRICU</name>
<dbReference type="Proteomes" id="UP000695022">
    <property type="component" value="Unplaced"/>
</dbReference>
<feature type="coiled-coil region" evidence="1">
    <location>
        <begin position="53"/>
        <end position="91"/>
    </location>
</feature>
<feature type="non-terminal residue" evidence="4">
    <location>
        <position position="1"/>
    </location>
</feature>
<sequence length="116" mass="13059">SHLETSSGGMVEDLMEKTAIIEHYIMNGRIDQVHHSPSHDNKLRLKNVVDFVKNKTDDSTKELNKKLQKMLEETLTKNIHLQQDVEHLSQKLMEASQSSSVVSVSSPEHPSASTPQ</sequence>
<keyword evidence="3" id="KW-1185">Reference proteome</keyword>
<dbReference type="InterPro" id="IPR026204">
    <property type="entry name" value="GRIPAP1"/>
</dbReference>
<organism evidence="3 4">
    <name type="scientific">Priapulus caudatus</name>
    <name type="common">Priapulid worm</name>
    <dbReference type="NCBI Taxonomy" id="37621"/>
    <lineage>
        <taxon>Eukaryota</taxon>
        <taxon>Metazoa</taxon>
        <taxon>Ecdysozoa</taxon>
        <taxon>Scalidophora</taxon>
        <taxon>Priapulida</taxon>
        <taxon>Priapulimorpha</taxon>
        <taxon>Priapulimorphida</taxon>
        <taxon>Priapulidae</taxon>
        <taxon>Priapulus</taxon>
    </lineage>
</organism>
<feature type="region of interest" description="Disordered" evidence="2">
    <location>
        <begin position="92"/>
        <end position="116"/>
    </location>
</feature>
<evidence type="ECO:0000313" key="3">
    <source>
        <dbReference type="Proteomes" id="UP000695022"/>
    </source>
</evidence>
<protein>
    <submittedName>
        <fullName evidence="4">GRIP1-associated protein 1-like</fullName>
    </submittedName>
</protein>
<feature type="compositionally biased region" description="Low complexity" evidence="2">
    <location>
        <begin position="94"/>
        <end position="116"/>
    </location>
</feature>
<reference evidence="4" key="1">
    <citation type="submission" date="2025-08" db="UniProtKB">
        <authorList>
            <consortium name="RefSeq"/>
        </authorList>
    </citation>
    <scope>IDENTIFICATION</scope>
</reference>
<gene>
    <name evidence="4" type="primary">LOC106813210</name>
</gene>
<dbReference type="PANTHER" id="PTHR18978:SF1">
    <property type="entry name" value="GRIP1-ASSOCIATED PROTEIN 1"/>
    <property type="match status" value="1"/>
</dbReference>
<dbReference type="PANTHER" id="PTHR18978">
    <property type="entry name" value="GRIP-1 ASSOCIATED PROTEIN 1"/>
    <property type="match status" value="1"/>
</dbReference>